<name>A0A249PL03_9HYPH</name>
<evidence type="ECO:0000313" key="17">
    <source>
        <dbReference type="Proteomes" id="UP000217211"/>
    </source>
</evidence>
<keyword evidence="16" id="KW-0614">Plasmid</keyword>
<dbReference type="KEGG" id="esj:SJ05684_b54130"/>
<evidence type="ECO:0000256" key="5">
    <source>
        <dbReference type="ARBA" id="ARBA00005520"/>
    </source>
</evidence>
<feature type="binding site" evidence="14">
    <location>
        <begin position="168"/>
        <end position="172"/>
    </location>
    <ligand>
        <name>D-ribulose 5-phosphate</name>
        <dbReference type="ChEBI" id="CHEBI:58121"/>
    </ligand>
</feature>
<evidence type="ECO:0000256" key="15">
    <source>
        <dbReference type="RuleBase" id="RU003843"/>
    </source>
</evidence>
<evidence type="ECO:0000256" key="4">
    <source>
        <dbReference type="ARBA" id="ARBA00004904"/>
    </source>
</evidence>
<comment type="pathway">
    <text evidence="4 14 15">Cofactor biosynthesis; riboflavin biosynthesis; 2-hydroxy-3-oxobutyl phosphate from D-ribulose 5-phosphate: step 1/1.</text>
</comment>
<feature type="binding site" evidence="14">
    <location>
        <position position="60"/>
    </location>
    <ligand>
        <name>D-ribulose 5-phosphate</name>
        <dbReference type="ChEBI" id="CHEBI:58121"/>
    </ligand>
</feature>
<dbReference type="GO" id="GO:0009231">
    <property type="term" value="P:riboflavin biosynthetic process"/>
    <property type="evidence" value="ECO:0007669"/>
    <property type="project" value="UniProtKB-UniRule"/>
</dbReference>
<organism evidence="16 17">
    <name type="scientific">Sinorhizobium sojae CCBAU 05684</name>
    <dbReference type="NCBI Taxonomy" id="716928"/>
    <lineage>
        <taxon>Bacteria</taxon>
        <taxon>Pseudomonadati</taxon>
        <taxon>Pseudomonadota</taxon>
        <taxon>Alphaproteobacteria</taxon>
        <taxon>Hyphomicrobiales</taxon>
        <taxon>Rhizobiaceae</taxon>
        <taxon>Sinorhizobium/Ensifer group</taxon>
        <taxon>Sinorhizobium</taxon>
    </lineage>
</organism>
<dbReference type="FunFam" id="3.90.870.10:FF:000001">
    <property type="entry name" value="Riboflavin biosynthesis protein RibBA"/>
    <property type="match status" value="1"/>
</dbReference>
<evidence type="ECO:0000256" key="11">
    <source>
        <dbReference type="ARBA" id="ARBA00022842"/>
    </source>
</evidence>
<evidence type="ECO:0000256" key="6">
    <source>
        <dbReference type="ARBA" id="ARBA00008976"/>
    </source>
</evidence>
<evidence type="ECO:0000256" key="3">
    <source>
        <dbReference type="ARBA" id="ARBA00002284"/>
    </source>
</evidence>
<proteinExistence type="inferred from homology"/>
<sequence>MFAQGKIARISECADQCLESGIPLKGRRMTFAKIEDAVQAIARGEMVVVVDDQDRENEGDIVVASQAVTPQHIAFMMNHARGLVCVAMEGEQLDALDIPLMVGNNTDSLKTAFTVSVDYIPGTTTGISAADRAATVQALLNEKSRPEDFARPGHIFPLRAHPRGVVARPGHTEAAVELARLAGLKPSGVICEVANDDGTMSRLPDLVRFAEKHNLLLVTIEDLISYVSLEKAA</sequence>
<dbReference type="AlphaFoldDB" id="A0A249PL03"/>
<comment type="cofactor">
    <cofactor evidence="14 15">
        <name>Mg(2+)</name>
        <dbReference type="ChEBI" id="CHEBI:18420"/>
    </cofactor>
    <cofactor evidence="14 15">
        <name>Mn(2+)</name>
        <dbReference type="ChEBI" id="CHEBI:29035"/>
    </cofactor>
    <text evidence="14 15">Binds 2 divalent metal cations per subunit. Magnesium or manganese.</text>
</comment>
<accession>A0A249PL03</accession>
<evidence type="ECO:0000256" key="2">
    <source>
        <dbReference type="ARBA" id="ARBA00001936"/>
    </source>
</evidence>
<keyword evidence="11 14" id="KW-0460">Magnesium</keyword>
<protein>
    <recommendedName>
        <fullName evidence="8 14">3,4-dihydroxy-2-butanone 4-phosphate synthase</fullName>
        <shortName evidence="14 15">DHBP synthase</shortName>
        <ecNumber evidence="7 14">4.1.99.12</ecNumber>
    </recommendedName>
</protein>
<dbReference type="EC" id="4.1.99.12" evidence="7 14"/>
<dbReference type="SUPFAM" id="SSF55821">
    <property type="entry name" value="YrdC/RibB"/>
    <property type="match status" value="1"/>
</dbReference>
<dbReference type="HAMAP" id="MF_00180">
    <property type="entry name" value="RibB"/>
    <property type="match status" value="1"/>
</dbReference>
<dbReference type="GO" id="GO:0005829">
    <property type="term" value="C:cytosol"/>
    <property type="evidence" value="ECO:0007669"/>
    <property type="project" value="TreeGrafter"/>
</dbReference>
<dbReference type="Proteomes" id="UP000217211">
    <property type="component" value="Plasmid pSJ05684b"/>
</dbReference>
<dbReference type="PANTHER" id="PTHR21327">
    <property type="entry name" value="GTP CYCLOHYDROLASE II-RELATED"/>
    <property type="match status" value="1"/>
</dbReference>
<comment type="similarity">
    <text evidence="14 15">Belongs to the DHBP synthase family.</text>
</comment>
<gene>
    <name evidence="14" type="primary">ribB</name>
    <name evidence="16" type="ORF">SJ05684_b54130</name>
</gene>
<dbReference type="eggNOG" id="COG0108">
    <property type="taxonomic scope" value="Bacteria"/>
</dbReference>
<evidence type="ECO:0000256" key="13">
    <source>
        <dbReference type="ARBA" id="ARBA00023239"/>
    </source>
</evidence>
<feature type="binding site" evidence="14">
    <location>
        <position position="56"/>
    </location>
    <ligand>
        <name>Mg(2+)</name>
        <dbReference type="ChEBI" id="CHEBI:18420"/>
        <label>1</label>
    </ligand>
</feature>
<dbReference type="Gene3D" id="3.90.870.10">
    <property type="entry name" value="DHBP synthase"/>
    <property type="match status" value="1"/>
</dbReference>
<keyword evidence="9 14" id="KW-0686">Riboflavin biosynthesis</keyword>
<dbReference type="NCBIfam" id="TIGR00506">
    <property type="entry name" value="ribB"/>
    <property type="match status" value="1"/>
</dbReference>
<dbReference type="UniPathway" id="UPA00275">
    <property type="reaction ID" value="UER00399"/>
</dbReference>
<comment type="similarity">
    <text evidence="6">In the C-terminal section; belongs to the GTP cyclohydrolase II family.</text>
</comment>
<evidence type="ECO:0000256" key="14">
    <source>
        <dbReference type="HAMAP-Rule" id="MF_00180"/>
    </source>
</evidence>
<geneLocation type="plasmid" evidence="17">
    <name>psj05684b</name>
</geneLocation>
<keyword evidence="17" id="KW-1185">Reference proteome</keyword>
<comment type="similarity">
    <text evidence="5">In the N-terminal section; belongs to the DHBP synthase family.</text>
</comment>
<evidence type="ECO:0000313" key="16">
    <source>
        <dbReference type="EMBL" id="ASY66395.1"/>
    </source>
</evidence>
<dbReference type="PANTHER" id="PTHR21327:SF18">
    <property type="entry name" value="3,4-DIHYDROXY-2-BUTANONE 4-PHOSPHATE SYNTHASE"/>
    <property type="match status" value="1"/>
</dbReference>
<dbReference type="Pfam" id="PF00926">
    <property type="entry name" value="DHBP_synthase"/>
    <property type="match status" value="1"/>
</dbReference>
<dbReference type="STRING" id="716928.GCA_000261485_04723"/>
<evidence type="ECO:0000256" key="1">
    <source>
        <dbReference type="ARBA" id="ARBA00000141"/>
    </source>
</evidence>
<dbReference type="EMBL" id="CP023068">
    <property type="protein sequence ID" value="ASY66395.1"/>
    <property type="molecule type" value="Genomic_DNA"/>
</dbReference>
<keyword evidence="12 14" id="KW-0464">Manganese</keyword>
<evidence type="ECO:0000256" key="10">
    <source>
        <dbReference type="ARBA" id="ARBA00022723"/>
    </source>
</evidence>
<feature type="binding site" evidence="14">
    <location>
        <position position="56"/>
    </location>
    <ligand>
        <name>Mg(2+)</name>
        <dbReference type="ChEBI" id="CHEBI:18420"/>
        <label>2</label>
    </ligand>
</feature>
<evidence type="ECO:0000256" key="12">
    <source>
        <dbReference type="ARBA" id="ARBA00023211"/>
    </source>
</evidence>
<dbReference type="InterPro" id="IPR017945">
    <property type="entry name" value="DHBP_synth_RibB-like_a/b_dom"/>
</dbReference>
<feature type="binding site" evidence="14">
    <location>
        <begin position="55"/>
        <end position="56"/>
    </location>
    <ligand>
        <name>D-ribulose 5-phosphate</name>
        <dbReference type="ChEBI" id="CHEBI:58121"/>
    </ligand>
</feature>
<dbReference type="InterPro" id="IPR000422">
    <property type="entry name" value="DHBP_synthase_RibB"/>
</dbReference>
<feature type="binding site" evidence="14">
    <location>
        <position position="171"/>
    </location>
    <ligand>
        <name>Mg(2+)</name>
        <dbReference type="ChEBI" id="CHEBI:18420"/>
        <label>2</label>
    </ligand>
</feature>
<comment type="subunit">
    <text evidence="14 15">Homodimer.</text>
</comment>
<evidence type="ECO:0000256" key="8">
    <source>
        <dbReference type="ARBA" id="ARBA00018836"/>
    </source>
</evidence>
<dbReference type="GO" id="GO:0008686">
    <property type="term" value="F:3,4-dihydroxy-2-butanone-4-phosphate synthase activity"/>
    <property type="evidence" value="ECO:0007669"/>
    <property type="project" value="UniProtKB-UniRule"/>
</dbReference>
<feature type="site" description="Essential for catalytic activity" evidence="14">
    <location>
        <position position="192"/>
    </location>
</feature>
<keyword evidence="13 14" id="KW-0456">Lyase</keyword>
<comment type="catalytic activity">
    <reaction evidence="1 14 15">
        <text>D-ribulose 5-phosphate = (2S)-2-hydroxy-3-oxobutyl phosphate + formate + H(+)</text>
        <dbReference type="Rhea" id="RHEA:18457"/>
        <dbReference type="ChEBI" id="CHEBI:15378"/>
        <dbReference type="ChEBI" id="CHEBI:15740"/>
        <dbReference type="ChEBI" id="CHEBI:58121"/>
        <dbReference type="ChEBI" id="CHEBI:58830"/>
        <dbReference type="EC" id="4.1.99.12"/>
    </reaction>
</comment>
<feature type="site" description="Essential for catalytic activity" evidence="14">
    <location>
        <position position="154"/>
    </location>
</feature>
<dbReference type="GO" id="GO:0030145">
    <property type="term" value="F:manganese ion binding"/>
    <property type="evidence" value="ECO:0007669"/>
    <property type="project" value="UniProtKB-UniRule"/>
</dbReference>
<evidence type="ECO:0000256" key="9">
    <source>
        <dbReference type="ARBA" id="ARBA00022619"/>
    </source>
</evidence>
<dbReference type="GO" id="GO:0000287">
    <property type="term" value="F:magnesium ion binding"/>
    <property type="evidence" value="ECO:0007669"/>
    <property type="project" value="UniProtKB-UniRule"/>
</dbReference>
<evidence type="ECO:0000256" key="7">
    <source>
        <dbReference type="ARBA" id="ARBA00012153"/>
    </source>
</evidence>
<keyword evidence="10 14" id="KW-0479">Metal-binding</keyword>
<comment type="function">
    <text evidence="3 14 15">Catalyzes the conversion of D-ribulose 5-phosphate to formate and 3,4-dihydroxy-2-butanone 4-phosphate.</text>
</comment>
<reference evidence="16 17" key="1">
    <citation type="submission" date="2017-08" db="EMBL/GenBank/DDBJ databases">
        <title>Multipartite genome sequences of Sinorhizobium species nodulating soybeans.</title>
        <authorList>
            <person name="Tian C.F."/>
        </authorList>
    </citation>
    <scope>NUCLEOTIDE SEQUENCE [LARGE SCALE GENOMIC DNA]</scope>
    <source>
        <strain evidence="16 17">CCBAU 05684</strain>
        <plasmid evidence="17">psj05684b</plasmid>
    </source>
</reference>
<comment type="cofactor">
    <cofactor evidence="2">
        <name>Mn(2+)</name>
        <dbReference type="ChEBI" id="CHEBI:29035"/>
    </cofactor>
</comment>